<dbReference type="Proteomes" id="UP001183390">
    <property type="component" value="Unassembled WGS sequence"/>
</dbReference>
<evidence type="ECO:0000259" key="1">
    <source>
        <dbReference type="Pfam" id="PF12680"/>
    </source>
</evidence>
<dbReference type="InterPro" id="IPR032710">
    <property type="entry name" value="NTF2-like_dom_sf"/>
</dbReference>
<accession>A0ABU2M6E1</accession>
<dbReference type="Gene3D" id="3.10.450.50">
    <property type="match status" value="1"/>
</dbReference>
<comment type="caution">
    <text evidence="2">The sequence shown here is derived from an EMBL/GenBank/DDBJ whole genome shotgun (WGS) entry which is preliminary data.</text>
</comment>
<name>A0ABU2M6E1_9ACTN</name>
<reference evidence="3" key="1">
    <citation type="submission" date="2023-07" db="EMBL/GenBank/DDBJ databases">
        <title>30 novel species of actinomycetes from the DSMZ collection.</title>
        <authorList>
            <person name="Nouioui I."/>
        </authorList>
    </citation>
    <scope>NUCLEOTIDE SEQUENCE [LARGE SCALE GENOMIC DNA]</scope>
    <source>
        <strain evidence="3">DSM 44743</strain>
    </source>
</reference>
<dbReference type="InterPro" id="IPR037401">
    <property type="entry name" value="SnoaL-like"/>
</dbReference>
<protein>
    <submittedName>
        <fullName evidence="2">Nuclear transport factor 2 family protein</fullName>
    </submittedName>
</protein>
<feature type="domain" description="SnoaL-like" evidence="1">
    <location>
        <begin position="21"/>
        <end position="110"/>
    </location>
</feature>
<gene>
    <name evidence="2" type="ORF">RM479_06585</name>
</gene>
<sequence>MAITASDSVTTVGTEHARLSYHYLDLGDAEGYMSLLDPETRFHHPGERVARGPAEAFRSMKRLGCTGGRHSLFKTVSEGDTVIVVGRFTSDDVRGNQKTAEFADVFTLTDLGLLLTRRRYSWQG</sequence>
<dbReference type="Pfam" id="PF12680">
    <property type="entry name" value="SnoaL_2"/>
    <property type="match status" value="1"/>
</dbReference>
<keyword evidence="3" id="KW-1185">Reference proteome</keyword>
<proteinExistence type="predicted"/>
<dbReference type="EMBL" id="JAVREP010000003">
    <property type="protein sequence ID" value="MDT0328077.1"/>
    <property type="molecule type" value="Genomic_DNA"/>
</dbReference>
<organism evidence="2 3">
    <name type="scientific">Nocardiopsis lambiniae</name>
    <dbReference type="NCBI Taxonomy" id="3075539"/>
    <lineage>
        <taxon>Bacteria</taxon>
        <taxon>Bacillati</taxon>
        <taxon>Actinomycetota</taxon>
        <taxon>Actinomycetes</taxon>
        <taxon>Streptosporangiales</taxon>
        <taxon>Nocardiopsidaceae</taxon>
        <taxon>Nocardiopsis</taxon>
    </lineage>
</organism>
<evidence type="ECO:0000313" key="2">
    <source>
        <dbReference type="EMBL" id="MDT0328077.1"/>
    </source>
</evidence>
<dbReference type="SUPFAM" id="SSF54427">
    <property type="entry name" value="NTF2-like"/>
    <property type="match status" value="1"/>
</dbReference>
<evidence type="ECO:0000313" key="3">
    <source>
        <dbReference type="Proteomes" id="UP001183390"/>
    </source>
</evidence>